<dbReference type="PANTHER" id="PTHR39624">
    <property type="entry name" value="PROTEIN INVOLVED IN RIMO-MEDIATED BETA-METHYLTHIOLATION OF RIBOSOMAL PROTEIN S12 YCAO"/>
    <property type="match status" value="1"/>
</dbReference>
<dbReference type="Pfam" id="PF02566">
    <property type="entry name" value="OsmC"/>
    <property type="match status" value="1"/>
</dbReference>
<gene>
    <name evidence="1" type="ORF">UFOPK3674_01187</name>
</gene>
<sequence length="134" mass="14711">MKATVTRQDAYRHAVRIRNHELTLDEPIDEGGTDTGPSPLEMLAGSLAGCVAVTIEMYASRKGWDIGGVEVQCDFTPAERGTPTTFDLVLRLPEGLSDEQVERLTVIAAKCPVHRTLEGEVMFRERVERVSLAG</sequence>
<protein>
    <submittedName>
        <fullName evidence="1">Unannotated protein</fullName>
    </submittedName>
</protein>
<dbReference type="AlphaFoldDB" id="A0A6J7IKK8"/>
<dbReference type="SUPFAM" id="SSF82784">
    <property type="entry name" value="OsmC-like"/>
    <property type="match status" value="1"/>
</dbReference>
<dbReference type="InterPro" id="IPR003718">
    <property type="entry name" value="OsmC/Ohr_fam"/>
</dbReference>
<dbReference type="InterPro" id="IPR015946">
    <property type="entry name" value="KH_dom-like_a/b"/>
</dbReference>
<dbReference type="PANTHER" id="PTHR39624:SF2">
    <property type="entry name" value="OSMC-LIKE PROTEIN"/>
    <property type="match status" value="1"/>
</dbReference>
<dbReference type="InterPro" id="IPR036102">
    <property type="entry name" value="OsmC/Ohrsf"/>
</dbReference>
<evidence type="ECO:0000313" key="1">
    <source>
        <dbReference type="EMBL" id="CAB4931539.1"/>
    </source>
</evidence>
<reference evidence="1" key="1">
    <citation type="submission" date="2020-05" db="EMBL/GenBank/DDBJ databases">
        <authorList>
            <person name="Chiriac C."/>
            <person name="Salcher M."/>
            <person name="Ghai R."/>
            <person name="Kavagutti S V."/>
        </authorList>
    </citation>
    <scope>NUCLEOTIDE SEQUENCE</scope>
</reference>
<accession>A0A6J7IKK8</accession>
<dbReference type="Gene3D" id="3.30.300.20">
    <property type="match status" value="1"/>
</dbReference>
<dbReference type="EMBL" id="CAFBMX010000005">
    <property type="protein sequence ID" value="CAB4931539.1"/>
    <property type="molecule type" value="Genomic_DNA"/>
</dbReference>
<name>A0A6J7IKK8_9ZZZZ</name>
<proteinExistence type="predicted"/>
<organism evidence="1">
    <name type="scientific">freshwater metagenome</name>
    <dbReference type="NCBI Taxonomy" id="449393"/>
    <lineage>
        <taxon>unclassified sequences</taxon>
        <taxon>metagenomes</taxon>
        <taxon>ecological metagenomes</taxon>
    </lineage>
</organism>